<dbReference type="Pfam" id="PF00999">
    <property type="entry name" value="Na_H_Exchanger"/>
    <property type="match status" value="1"/>
</dbReference>
<feature type="transmembrane region" description="Helical" evidence="7">
    <location>
        <begin position="335"/>
        <end position="368"/>
    </location>
</feature>
<evidence type="ECO:0000313" key="9">
    <source>
        <dbReference type="EMBL" id="SDI68700.1"/>
    </source>
</evidence>
<dbReference type="EMBL" id="FNDU01000010">
    <property type="protein sequence ID" value="SDI68700.1"/>
    <property type="molecule type" value="Genomic_DNA"/>
</dbReference>
<evidence type="ECO:0000313" key="10">
    <source>
        <dbReference type="Proteomes" id="UP000199017"/>
    </source>
</evidence>
<proteinExistence type="inferred from homology"/>
<dbReference type="RefSeq" id="WP_245917817.1">
    <property type="nucleotide sequence ID" value="NZ_FNDU01000010.1"/>
</dbReference>
<gene>
    <name evidence="9" type="ORF">SAMN05216352_11095</name>
</gene>
<organism evidence="9 10">
    <name type="scientific">Alteribacillus bidgolensis</name>
    <dbReference type="NCBI Taxonomy" id="930129"/>
    <lineage>
        <taxon>Bacteria</taxon>
        <taxon>Bacillati</taxon>
        <taxon>Bacillota</taxon>
        <taxon>Bacilli</taxon>
        <taxon>Bacillales</taxon>
        <taxon>Bacillaceae</taxon>
        <taxon>Alteribacillus</taxon>
    </lineage>
</organism>
<feature type="transmembrane region" description="Helical" evidence="7">
    <location>
        <begin position="145"/>
        <end position="168"/>
    </location>
</feature>
<dbReference type="GO" id="GO:1902600">
    <property type="term" value="P:proton transmembrane transport"/>
    <property type="evidence" value="ECO:0007669"/>
    <property type="project" value="InterPro"/>
</dbReference>
<dbReference type="Gene3D" id="1.20.1530.20">
    <property type="match status" value="1"/>
</dbReference>
<accession>A0A1G8MMY2</accession>
<dbReference type="PANTHER" id="PTHR42751:SF3">
    <property type="entry name" value="SODIUM_GLUTAMATE SYMPORTER"/>
    <property type="match status" value="1"/>
</dbReference>
<feature type="transmembrane region" description="Helical" evidence="7">
    <location>
        <begin position="7"/>
        <end position="24"/>
    </location>
</feature>
<feature type="transmembrane region" description="Helical" evidence="7">
    <location>
        <begin position="291"/>
        <end position="315"/>
    </location>
</feature>
<evidence type="ECO:0000256" key="3">
    <source>
        <dbReference type="ARBA" id="ARBA00022448"/>
    </source>
</evidence>
<feature type="domain" description="Cation/H+ exchanger transmembrane" evidence="8">
    <location>
        <begin position="15"/>
        <end position="365"/>
    </location>
</feature>
<evidence type="ECO:0000259" key="8">
    <source>
        <dbReference type="Pfam" id="PF00999"/>
    </source>
</evidence>
<name>A0A1G8MMY2_9BACI</name>
<evidence type="ECO:0000256" key="7">
    <source>
        <dbReference type="SAM" id="Phobius"/>
    </source>
</evidence>
<protein>
    <submittedName>
        <fullName evidence="9">Transporter, CPA2 family</fullName>
    </submittedName>
</protein>
<evidence type="ECO:0000256" key="6">
    <source>
        <dbReference type="ARBA" id="ARBA00023136"/>
    </source>
</evidence>
<dbReference type="InterPro" id="IPR006153">
    <property type="entry name" value="Cation/H_exchanger_TM"/>
</dbReference>
<keyword evidence="5 7" id="KW-1133">Transmembrane helix</keyword>
<keyword evidence="10" id="KW-1185">Reference proteome</keyword>
<evidence type="ECO:0000256" key="4">
    <source>
        <dbReference type="ARBA" id="ARBA00022692"/>
    </source>
</evidence>
<dbReference type="GO" id="GO:0015297">
    <property type="term" value="F:antiporter activity"/>
    <property type="evidence" value="ECO:0007669"/>
    <property type="project" value="InterPro"/>
</dbReference>
<evidence type="ECO:0000256" key="2">
    <source>
        <dbReference type="ARBA" id="ARBA00005551"/>
    </source>
</evidence>
<feature type="transmembrane region" description="Helical" evidence="7">
    <location>
        <begin position="30"/>
        <end position="47"/>
    </location>
</feature>
<dbReference type="InterPro" id="IPR038770">
    <property type="entry name" value="Na+/solute_symporter_sf"/>
</dbReference>
<feature type="transmembrane region" description="Helical" evidence="7">
    <location>
        <begin position="215"/>
        <end position="234"/>
    </location>
</feature>
<feature type="transmembrane region" description="Helical" evidence="7">
    <location>
        <begin position="180"/>
        <end position="203"/>
    </location>
</feature>
<keyword evidence="6 7" id="KW-0472">Membrane</keyword>
<comment type="subcellular location">
    <subcellularLocation>
        <location evidence="1">Membrane</location>
        <topology evidence="1">Multi-pass membrane protein</topology>
    </subcellularLocation>
</comment>
<dbReference type="PANTHER" id="PTHR42751">
    <property type="entry name" value="SODIUM/HYDROGEN EXCHANGER FAMILY/TRKA DOMAIN PROTEIN"/>
    <property type="match status" value="1"/>
</dbReference>
<comment type="similarity">
    <text evidence="2">Belongs to the monovalent cation:proton antiporter 2 (CPA2) transporter (TC 2.A.37) family.</text>
</comment>
<dbReference type="GO" id="GO:0016020">
    <property type="term" value="C:membrane"/>
    <property type="evidence" value="ECO:0007669"/>
    <property type="project" value="UniProtKB-SubCell"/>
</dbReference>
<dbReference type="AlphaFoldDB" id="A0A1G8MMY2"/>
<reference evidence="9 10" key="1">
    <citation type="submission" date="2016-10" db="EMBL/GenBank/DDBJ databases">
        <authorList>
            <person name="de Groot N.N."/>
        </authorList>
    </citation>
    <scope>NUCLEOTIDE SEQUENCE [LARGE SCALE GENOMIC DNA]</scope>
    <source>
        <strain evidence="10">P4B,CCM 7963,CECT 7998,DSM 25260,IBRC-M 10614,KCTC 13821</strain>
    </source>
</reference>
<dbReference type="STRING" id="930129.SAMN05216352_11095"/>
<keyword evidence="3" id="KW-0813">Transport</keyword>
<dbReference type="Proteomes" id="UP000199017">
    <property type="component" value="Unassembled WGS sequence"/>
</dbReference>
<sequence>MEAHVPELFAAGLILLAMFAIGFIGLRSKIPDVLLFIIVGIAVGGLLADSEILYFTGEIGIVLLFFMLGMEFPIKQLAGIAKRVTPAGTLDLFLNFVLSVMICVLFGLDALSALFIGGVLYATSSSITMKMMENTKRTANPESEFILGVLIFEDLAAPIMVAVLAGLSTGEGLNGFEFSWLLGKVVLLIIFAIILGRLVFLKLSRFIERNAGSDIFHLLIIGIAFTYSGLAIYLDLSEVLGAFLAGIMLAESKKSSKMEPLVLPVRELTLPLFFLWFGTQIDVGNGISWPLLLTALLIWSVVAKLFVGMAGGRMYGLSARVSFRAGLSFTQRGEFSIIIASLAAAEIMAFSSVFILLSTSIGILLFLYAPYLTTKVYGKKKKPEKVKVPGT</sequence>
<evidence type="ECO:0000256" key="1">
    <source>
        <dbReference type="ARBA" id="ARBA00004141"/>
    </source>
</evidence>
<keyword evidence="4 7" id="KW-0812">Transmembrane</keyword>
<feature type="transmembrane region" description="Helical" evidence="7">
    <location>
        <begin position="92"/>
        <end position="124"/>
    </location>
</feature>
<evidence type="ECO:0000256" key="5">
    <source>
        <dbReference type="ARBA" id="ARBA00022989"/>
    </source>
</evidence>